<organism evidence="1 2">
    <name type="scientific">Mesorhizobium plurifarium</name>
    <dbReference type="NCBI Taxonomy" id="69974"/>
    <lineage>
        <taxon>Bacteria</taxon>
        <taxon>Pseudomonadati</taxon>
        <taxon>Pseudomonadota</taxon>
        <taxon>Alphaproteobacteria</taxon>
        <taxon>Hyphomicrobiales</taxon>
        <taxon>Phyllobacteriaceae</taxon>
        <taxon>Mesorhizobium</taxon>
    </lineage>
</organism>
<accession>A0A090GD91</accession>
<dbReference type="Proteomes" id="UP000046122">
    <property type="component" value="Unassembled WGS sequence"/>
</dbReference>
<name>A0A090GD91_MESPL</name>
<dbReference type="EMBL" id="CCNE01000022">
    <property type="protein sequence ID" value="CDX57915.1"/>
    <property type="molecule type" value="Genomic_DNA"/>
</dbReference>
<dbReference type="AlphaFoldDB" id="A0A090GD91"/>
<evidence type="ECO:0000313" key="1">
    <source>
        <dbReference type="EMBL" id="CDX57915.1"/>
    </source>
</evidence>
<protein>
    <submittedName>
        <fullName evidence="1">Uncharacterized protein</fullName>
    </submittedName>
</protein>
<evidence type="ECO:0000313" key="2">
    <source>
        <dbReference type="Proteomes" id="UP000046122"/>
    </source>
</evidence>
<proteinExistence type="predicted"/>
<reference evidence="1 2" key="1">
    <citation type="submission" date="2014-08" db="EMBL/GenBank/DDBJ databases">
        <authorList>
            <person name="Moulin Lionel"/>
        </authorList>
    </citation>
    <scope>NUCLEOTIDE SEQUENCE [LARGE SCALE GENOMIC DNA]</scope>
</reference>
<sequence>MPRPRESEPCAWNTFFAICSPIVVTPGTGASLRTLHSGAAMPSGASSTPSFRRIWSELTANGSTSHARTLGQHVYIDLLWDKTEAPTARKLALLLVLRFARPYERIRRKWVGEPPAKVLIFC</sequence>
<gene>
    <name evidence="1" type="ORF">MPL3365_290003</name>
</gene>